<dbReference type="Proteomes" id="UP000235347">
    <property type="component" value="Unassembled WGS sequence"/>
</dbReference>
<dbReference type="InterPro" id="IPR011701">
    <property type="entry name" value="MFS"/>
</dbReference>
<dbReference type="GO" id="GO:0022857">
    <property type="term" value="F:transmembrane transporter activity"/>
    <property type="evidence" value="ECO:0007669"/>
    <property type="project" value="InterPro"/>
</dbReference>
<dbReference type="EMBL" id="PNYB01000001">
    <property type="protein sequence ID" value="PMS28277.1"/>
    <property type="molecule type" value="Genomic_DNA"/>
</dbReference>
<keyword evidence="3 4" id="KW-0472">Membrane</keyword>
<feature type="transmembrane region" description="Helical" evidence="4">
    <location>
        <begin position="256"/>
        <end position="276"/>
    </location>
</feature>
<protein>
    <submittedName>
        <fullName evidence="6">MFS transporter</fullName>
    </submittedName>
</protein>
<organism evidence="6 7">
    <name type="scientific">Trinickia soli</name>
    <dbReference type="NCBI Taxonomy" id="380675"/>
    <lineage>
        <taxon>Bacteria</taxon>
        <taxon>Pseudomonadati</taxon>
        <taxon>Pseudomonadota</taxon>
        <taxon>Betaproteobacteria</taxon>
        <taxon>Burkholderiales</taxon>
        <taxon>Burkholderiaceae</taxon>
        <taxon>Trinickia</taxon>
    </lineage>
</organism>
<evidence type="ECO:0000313" key="7">
    <source>
        <dbReference type="Proteomes" id="UP000235347"/>
    </source>
</evidence>
<dbReference type="InterPro" id="IPR036259">
    <property type="entry name" value="MFS_trans_sf"/>
</dbReference>
<feature type="transmembrane region" description="Helical" evidence="4">
    <location>
        <begin position="141"/>
        <end position="160"/>
    </location>
</feature>
<feature type="transmembrane region" description="Helical" evidence="4">
    <location>
        <begin position="21"/>
        <end position="41"/>
    </location>
</feature>
<dbReference type="AlphaFoldDB" id="A0A2N7WFT7"/>
<feature type="transmembrane region" description="Helical" evidence="4">
    <location>
        <begin position="53"/>
        <end position="76"/>
    </location>
</feature>
<reference evidence="6 7" key="1">
    <citation type="submission" date="2018-01" db="EMBL/GenBank/DDBJ databases">
        <title>Whole genome analyses suggest that Burkholderia sensu lato contains two further novel genera in the rhizoxinica-symbiotica group Mycetohabitans gen. nov., and Trinickia gen. nov.: implications for the evolution of diazotrophy and nodulation in the Burkholderiaceae.</title>
        <authorList>
            <person name="Estrada-de los Santos P."/>
            <person name="Palmer M."/>
            <person name="Chavez-Ramirez B."/>
            <person name="Beukes C."/>
            <person name="Steenkamp E.T."/>
            <person name="Hirsch A.M."/>
            <person name="Manyaka P."/>
            <person name="Maluk M."/>
            <person name="Lafos M."/>
            <person name="Crook M."/>
            <person name="Gross E."/>
            <person name="Simon M.F."/>
            <person name="Bueno dos Reis Junior F."/>
            <person name="Poole P.S."/>
            <person name="Venter S.N."/>
            <person name="James E.K."/>
        </authorList>
    </citation>
    <scope>NUCLEOTIDE SEQUENCE [LARGE SCALE GENOMIC DNA]</scope>
    <source>
        <strain evidence="6 7">GP25-8</strain>
    </source>
</reference>
<evidence type="ECO:0000256" key="1">
    <source>
        <dbReference type="ARBA" id="ARBA00022692"/>
    </source>
</evidence>
<dbReference type="PANTHER" id="PTHR42910">
    <property type="entry name" value="TRANSPORTER SCO4007-RELATED"/>
    <property type="match status" value="1"/>
</dbReference>
<keyword evidence="7" id="KW-1185">Reference proteome</keyword>
<dbReference type="InterPro" id="IPR020846">
    <property type="entry name" value="MFS_dom"/>
</dbReference>
<proteinExistence type="predicted"/>
<evidence type="ECO:0000256" key="4">
    <source>
        <dbReference type="SAM" id="Phobius"/>
    </source>
</evidence>
<dbReference type="RefSeq" id="WP_102607867.1">
    <property type="nucleotide sequence ID" value="NZ_CADIKD010000005.1"/>
</dbReference>
<sequence length="405" mass="41296">MMDSCTPLTAPEATRARVPTLLFATLVGIAVLPLYASQVMLDALDASLHLHAWTALVTSLTMLGYAAGLVGLVPLVDKLPNRPLIGATLAGQTACLVVAAFSGSPLVFLAASFAVGATASAIQMLVPAAASLAAPQARGAVVGNVMSGLMLGILFSRPLASVVTRALGWRGFFLADATLLATATLCAVPRLPALVPAAKPAYRSLISSLGRLIVSTEVLRRHALYQALLMIGFNAFWTSIAVVLSRAPFKCSATQIAAFAFAGAGGAIAAPLAGLAADRGYARRAKRTAHVIAIVAILCASWALTAPIPSALAVAIAAASAFLLDAGVIADQTLGRRAINLLAAEMRGRVNGLFTGLFFVGSACGAALSGPVLASSGWLGVAAVTFISFFAATLIHLIDSNRVSP</sequence>
<dbReference type="Gene3D" id="1.20.1250.20">
    <property type="entry name" value="MFS general substrate transporter like domains"/>
    <property type="match status" value="1"/>
</dbReference>
<feature type="transmembrane region" description="Helical" evidence="4">
    <location>
        <begin position="288"/>
        <end position="305"/>
    </location>
</feature>
<accession>A0A2N7WFT7</accession>
<keyword evidence="1 4" id="KW-0812">Transmembrane</keyword>
<feature type="domain" description="Major facilitator superfamily (MFS) profile" evidence="5">
    <location>
        <begin position="1"/>
        <end position="405"/>
    </location>
</feature>
<dbReference type="PANTHER" id="PTHR42910:SF1">
    <property type="entry name" value="MAJOR FACILITATOR SUPERFAMILY (MFS) PROFILE DOMAIN-CONTAINING PROTEIN"/>
    <property type="match status" value="1"/>
</dbReference>
<dbReference type="Pfam" id="PF07690">
    <property type="entry name" value="MFS_1"/>
    <property type="match status" value="1"/>
</dbReference>
<feature type="transmembrane region" description="Helical" evidence="4">
    <location>
        <begin position="311"/>
        <end position="330"/>
    </location>
</feature>
<feature type="transmembrane region" description="Helical" evidence="4">
    <location>
        <begin position="107"/>
        <end position="129"/>
    </location>
</feature>
<evidence type="ECO:0000313" key="6">
    <source>
        <dbReference type="EMBL" id="PMS28277.1"/>
    </source>
</evidence>
<evidence type="ECO:0000256" key="2">
    <source>
        <dbReference type="ARBA" id="ARBA00022989"/>
    </source>
</evidence>
<feature type="transmembrane region" description="Helical" evidence="4">
    <location>
        <begin position="378"/>
        <end position="398"/>
    </location>
</feature>
<evidence type="ECO:0000259" key="5">
    <source>
        <dbReference type="PROSITE" id="PS50850"/>
    </source>
</evidence>
<name>A0A2N7WFT7_9BURK</name>
<comment type="caution">
    <text evidence="6">The sequence shown here is derived from an EMBL/GenBank/DDBJ whole genome shotgun (WGS) entry which is preliminary data.</text>
</comment>
<gene>
    <name evidence="6" type="ORF">C0Z19_00670</name>
</gene>
<dbReference type="PROSITE" id="PS50850">
    <property type="entry name" value="MFS"/>
    <property type="match status" value="1"/>
</dbReference>
<feature type="transmembrane region" description="Helical" evidence="4">
    <location>
        <begin position="223"/>
        <end position="244"/>
    </location>
</feature>
<keyword evidence="2 4" id="KW-1133">Transmembrane helix</keyword>
<feature type="transmembrane region" description="Helical" evidence="4">
    <location>
        <begin position="350"/>
        <end position="372"/>
    </location>
</feature>
<dbReference type="SUPFAM" id="SSF103473">
    <property type="entry name" value="MFS general substrate transporter"/>
    <property type="match status" value="1"/>
</dbReference>
<evidence type="ECO:0000256" key="3">
    <source>
        <dbReference type="ARBA" id="ARBA00023136"/>
    </source>
</evidence>